<evidence type="ECO:0000313" key="3">
    <source>
        <dbReference type="Proteomes" id="UP000314294"/>
    </source>
</evidence>
<protein>
    <submittedName>
        <fullName evidence="2">Uncharacterized protein</fullName>
    </submittedName>
</protein>
<dbReference type="AlphaFoldDB" id="A0A4Z2G0C0"/>
<keyword evidence="3" id="KW-1185">Reference proteome</keyword>
<sequence>MLRSSASQFKNTRLPPKRLLVAVRSTGFLDASGARRFHRTSGSRGGQQQQQLQLQSGGPHSAADSSKPSSSRRRRKSFRRHCFGSRGGFSGRAEEKAWGLNSSPTRVIRPDETA</sequence>
<evidence type="ECO:0000313" key="2">
    <source>
        <dbReference type="EMBL" id="TNN46969.1"/>
    </source>
</evidence>
<feature type="compositionally biased region" description="Basic residues" evidence="1">
    <location>
        <begin position="70"/>
        <end position="83"/>
    </location>
</feature>
<reference evidence="2 3" key="1">
    <citation type="submission" date="2019-03" db="EMBL/GenBank/DDBJ databases">
        <title>First draft genome of Liparis tanakae, snailfish: a comprehensive survey of snailfish specific genes.</title>
        <authorList>
            <person name="Kim W."/>
            <person name="Song I."/>
            <person name="Jeong J.-H."/>
            <person name="Kim D."/>
            <person name="Kim S."/>
            <person name="Ryu S."/>
            <person name="Song J.Y."/>
            <person name="Lee S.K."/>
        </authorList>
    </citation>
    <scope>NUCLEOTIDE SEQUENCE [LARGE SCALE GENOMIC DNA]</scope>
    <source>
        <tissue evidence="2">Muscle</tissue>
    </source>
</reference>
<comment type="caution">
    <text evidence="2">The sequence shown here is derived from an EMBL/GenBank/DDBJ whole genome shotgun (WGS) entry which is preliminary data.</text>
</comment>
<name>A0A4Z2G0C0_9TELE</name>
<dbReference type="Proteomes" id="UP000314294">
    <property type="component" value="Unassembled WGS sequence"/>
</dbReference>
<dbReference type="EMBL" id="SRLO01000764">
    <property type="protein sequence ID" value="TNN46969.1"/>
    <property type="molecule type" value="Genomic_DNA"/>
</dbReference>
<evidence type="ECO:0000256" key="1">
    <source>
        <dbReference type="SAM" id="MobiDB-lite"/>
    </source>
</evidence>
<feature type="region of interest" description="Disordered" evidence="1">
    <location>
        <begin position="32"/>
        <end position="114"/>
    </location>
</feature>
<accession>A0A4Z2G0C0</accession>
<organism evidence="2 3">
    <name type="scientific">Liparis tanakae</name>
    <name type="common">Tanaka's snailfish</name>
    <dbReference type="NCBI Taxonomy" id="230148"/>
    <lineage>
        <taxon>Eukaryota</taxon>
        <taxon>Metazoa</taxon>
        <taxon>Chordata</taxon>
        <taxon>Craniata</taxon>
        <taxon>Vertebrata</taxon>
        <taxon>Euteleostomi</taxon>
        <taxon>Actinopterygii</taxon>
        <taxon>Neopterygii</taxon>
        <taxon>Teleostei</taxon>
        <taxon>Neoteleostei</taxon>
        <taxon>Acanthomorphata</taxon>
        <taxon>Eupercaria</taxon>
        <taxon>Perciformes</taxon>
        <taxon>Cottioidei</taxon>
        <taxon>Cottales</taxon>
        <taxon>Liparidae</taxon>
        <taxon>Liparis</taxon>
    </lineage>
</organism>
<gene>
    <name evidence="2" type="ORF">EYF80_042818</name>
</gene>
<proteinExistence type="predicted"/>
<feature type="compositionally biased region" description="Low complexity" evidence="1">
    <location>
        <begin position="46"/>
        <end position="58"/>
    </location>
</feature>